<dbReference type="AlphaFoldDB" id="A0A6C0E8V5"/>
<proteinExistence type="predicted"/>
<name>A0A6C0E8V5_9ZZZZ</name>
<protein>
    <submittedName>
        <fullName evidence="2">Uncharacterized protein</fullName>
    </submittedName>
</protein>
<dbReference type="EMBL" id="MN739749">
    <property type="protein sequence ID" value="QHT24833.1"/>
    <property type="molecule type" value="Genomic_DNA"/>
</dbReference>
<feature type="transmembrane region" description="Helical" evidence="1">
    <location>
        <begin position="6"/>
        <end position="24"/>
    </location>
</feature>
<organism evidence="2">
    <name type="scientific">viral metagenome</name>
    <dbReference type="NCBI Taxonomy" id="1070528"/>
    <lineage>
        <taxon>unclassified sequences</taxon>
        <taxon>metagenomes</taxon>
        <taxon>organismal metagenomes</taxon>
    </lineage>
</organism>
<keyword evidence="1" id="KW-0472">Membrane</keyword>
<keyword evidence="1" id="KW-0812">Transmembrane</keyword>
<accession>A0A6C0E8V5</accession>
<evidence type="ECO:0000256" key="1">
    <source>
        <dbReference type="SAM" id="Phobius"/>
    </source>
</evidence>
<reference evidence="2" key="1">
    <citation type="journal article" date="2020" name="Nature">
        <title>Giant virus diversity and host interactions through global metagenomics.</title>
        <authorList>
            <person name="Schulz F."/>
            <person name="Roux S."/>
            <person name="Paez-Espino D."/>
            <person name="Jungbluth S."/>
            <person name="Walsh D.A."/>
            <person name="Denef V.J."/>
            <person name="McMahon K.D."/>
            <person name="Konstantinidis K.T."/>
            <person name="Eloe-Fadrosh E.A."/>
            <person name="Kyrpides N.C."/>
            <person name="Woyke T."/>
        </authorList>
    </citation>
    <scope>NUCLEOTIDE SEQUENCE</scope>
    <source>
        <strain evidence="2">GVMAG-M-3300023179-150</strain>
    </source>
</reference>
<keyword evidence="1" id="KW-1133">Transmembrane helix</keyword>
<evidence type="ECO:0000313" key="2">
    <source>
        <dbReference type="EMBL" id="QHT24833.1"/>
    </source>
</evidence>
<sequence>MNWKVFVFIGDIIYLLYLVLWDHIRLVPRKSTINLLRDYWNVYIDNKLDILEIYHNIVVIIKNVSKIEPRAQFISYEIENIKFDKGSIPYLHYIRFDCLNHVCFFTMRRISCVSKNSIERSLNVIDNIFNNFDYPNSTVVAITDVVTLEKLQSLSYDISDKCFDTIDLVMFKSWYTRQKNISKGTPIRIYLGCIPNPFISNSTFDWVFRKLLVKFKNNVFYLDKNIMERFEKAKIDSSSSSSKRNLKIVERWGQLKNKFVAFENYSEKKYFPLEQGSNSNVYCRDSYMHIEHCVDNCGYYLCCAPAPKIYYNDSLQKYAPFPIIVLPCNFPTKHKNVIFSIFSKIKYNLKLLFFIYFE</sequence>